<dbReference type="AlphaFoldDB" id="A0A561UIF1"/>
<name>A0A561UIF1_9ACTN</name>
<dbReference type="SUPFAM" id="SSF53187">
    <property type="entry name" value="Zn-dependent exopeptidases"/>
    <property type="match status" value="1"/>
</dbReference>
<dbReference type="RefSeq" id="WP_170304922.1">
    <property type="nucleotide sequence ID" value="NZ_BAAAMZ010000011.1"/>
</dbReference>
<keyword evidence="3" id="KW-1185">Reference proteome</keyword>
<dbReference type="GO" id="GO:0008270">
    <property type="term" value="F:zinc ion binding"/>
    <property type="evidence" value="ECO:0007669"/>
    <property type="project" value="InterPro"/>
</dbReference>
<sequence>MLGGACGEAPLISVDASTASGRTVLLADRHPTSRQVLDSAAELVRRHPRACRLRTVGRSRAGRPLHLLSVGHGPRHALVVAGAHANEAAGGATVIELAHRALADLGVVGPAPAAPLRDPDLTWHFLLCLDPDAALLAEVGPREPGVLLDHFRAFHRQAPDEQPEWAPSVGAVLPESRALLELIDELRPFVQCSLHTIELGGAFVQSTAELPGLAEAFGKSAAELGIPLDLGPYDTLYWPSPGPGAYLMPPVAEVERSAAASWAVGTTTWHAPHRYGGSTVIIEVPLWAGERAADAGPLADPAPGLIAAADRLRGRGRLVERLYAATTARLGPEPGPGLRTARETLRVLAPIADDWDPRVPQPGAPAMPPMTGARLAGVEAWSHCLPLRVVALLRRALLERPTGAGRPGGDLADRLDGLLAHWCAEYQRRLGGVWVPAVRQIEQQARAVRSAVELARPGR</sequence>
<comment type="caution">
    <text evidence="2">The sequence shown here is derived from an EMBL/GenBank/DDBJ whole genome shotgun (WGS) entry which is preliminary data.</text>
</comment>
<dbReference type="Pfam" id="PF00246">
    <property type="entry name" value="Peptidase_M14"/>
    <property type="match status" value="1"/>
</dbReference>
<dbReference type="InterPro" id="IPR000834">
    <property type="entry name" value="Peptidase_M14"/>
</dbReference>
<dbReference type="GO" id="GO:0006508">
    <property type="term" value="P:proteolysis"/>
    <property type="evidence" value="ECO:0007669"/>
    <property type="project" value="InterPro"/>
</dbReference>
<keyword evidence="2" id="KW-0121">Carboxypeptidase</keyword>
<dbReference type="EMBL" id="VIWT01000001">
    <property type="protein sequence ID" value="TWF99119.1"/>
    <property type="molecule type" value="Genomic_DNA"/>
</dbReference>
<evidence type="ECO:0000259" key="1">
    <source>
        <dbReference type="Pfam" id="PF00246"/>
    </source>
</evidence>
<dbReference type="Proteomes" id="UP000317940">
    <property type="component" value="Unassembled WGS sequence"/>
</dbReference>
<keyword evidence="2" id="KW-0378">Hydrolase</keyword>
<evidence type="ECO:0000313" key="2">
    <source>
        <dbReference type="EMBL" id="TWF99119.1"/>
    </source>
</evidence>
<organism evidence="2 3">
    <name type="scientific">Kitasatospora viridis</name>
    <dbReference type="NCBI Taxonomy" id="281105"/>
    <lineage>
        <taxon>Bacteria</taxon>
        <taxon>Bacillati</taxon>
        <taxon>Actinomycetota</taxon>
        <taxon>Actinomycetes</taxon>
        <taxon>Kitasatosporales</taxon>
        <taxon>Streptomycetaceae</taxon>
        <taxon>Kitasatospora</taxon>
    </lineage>
</organism>
<gene>
    <name evidence="2" type="ORF">FHX73_112958</name>
</gene>
<feature type="domain" description="Peptidase M14" evidence="1">
    <location>
        <begin position="40"/>
        <end position="132"/>
    </location>
</feature>
<dbReference type="GO" id="GO:0004181">
    <property type="term" value="F:metallocarboxypeptidase activity"/>
    <property type="evidence" value="ECO:0007669"/>
    <property type="project" value="InterPro"/>
</dbReference>
<proteinExistence type="predicted"/>
<keyword evidence="2" id="KW-0645">Protease</keyword>
<evidence type="ECO:0000313" key="3">
    <source>
        <dbReference type="Proteomes" id="UP000317940"/>
    </source>
</evidence>
<protein>
    <submittedName>
        <fullName evidence="2">Zinc carboxypeptidase</fullName>
    </submittedName>
</protein>
<accession>A0A561UIF1</accession>
<reference evidence="2 3" key="1">
    <citation type="submission" date="2019-06" db="EMBL/GenBank/DDBJ databases">
        <title>Sequencing the genomes of 1000 actinobacteria strains.</title>
        <authorList>
            <person name="Klenk H.-P."/>
        </authorList>
    </citation>
    <scope>NUCLEOTIDE SEQUENCE [LARGE SCALE GENOMIC DNA]</scope>
    <source>
        <strain evidence="2 3">DSM 44826</strain>
    </source>
</reference>
<dbReference type="Gene3D" id="3.40.630.10">
    <property type="entry name" value="Zn peptidases"/>
    <property type="match status" value="1"/>
</dbReference>